<proteinExistence type="predicted"/>
<feature type="signal peptide" evidence="1">
    <location>
        <begin position="1"/>
        <end position="29"/>
    </location>
</feature>
<feature type="chain" id="PRO_5035992681" evidence="1">
    <location>
        <begin position="30"/>
        <end position="309"/>
    </location>
</feature>
<reference evidence="3 5" key="2">
    <citation type="journal article" date="2018" name="Elife">
        <title>Functional genomics of lipid metabolism in the oleaginous yeast Rhodosporidium toruloides.</title>
        <authorList>
            <person name="Coradetti S.T."/>
            <person name="Pinel D."/>
            <person name="Geiselman G."/>
            <person name="Ito M."/>
            <person name="Mondo S."/>
            <person name="Reilly M.C."/>
            <person name="Cheng Y.F."/>
            <person name="Bauer S."/>
            <person name="Grigoriev I."/>
            <person name="Gladden J.M."/>
            <person name="Simmons B.A."/>
            <person name="Brem R."/>
            <person name="Arkin A.P."/>
            <person name="Skerker J.M."/>
        </authorList>
    </citation>
    <scope>NUCLEOTIDE SEQUENCE [LARGE SCALE GENOMIC DNA]</scope>
    <source>
        <strain evidence="3 5">NBRC 0880</strain>
    </source>
</reference>
<evidence type="ECO:0000256" key="1">
    <source>
        <dbReference type="SAM" id="SignalP"/>
    </source>
</evidence>
<evidence type="ECO:0000313" key="4">
    <source>
        <dbReference type="Proteomes" id="UP000199069"/>
    </source>
</evidence>
<keyword evidence="1" id="KW-0732">Signal</keyword>
<dbReference type="EMBL" id="CWKI01000002">
    <property type="protein sequence ID" value="CTR05068.1"/>
    <property type="molecule type" value="Genomic_DNA"/>
</dbReference>
<dbReference type="AlphaFoldDB" id="A0A0K3C880"/>
<accession>A0A0K3C880</accession>
<dbReference type="EMBL" id="LCTV02000002">
    <property type="protein sequence ID" value="PRQ76597.1"/>
    <property type="molecule type" value="Genomic_DNA"/>
</dbReference>
<evidence type="ECO:0000313" key="5">
    <source>
        <dbReference type="Proteomes" id="UP000239560"/>
    </source>
</evidence>
<dbReference type="OrthoDB" id="2527613at2759"/>
<sequence>MLYRFFDTLSLSSLVVLITSAHLASATHARIFPSLHTHLSRPGQRPSLRTHLRSLQAVHPPPSAVLAAREREHKAETVRWLKRLGEGLNTKGEELGKTAERIKRSLGGTASEEEKLRMGVALHDALFALVQLVAASNEDGVLPIQVQPVEDFARARPAAPSASPVPSGRVAHQKRLVDSPPLDPYDTLRSTLSLLTRHLTPAVEILPYLSLVQQESVRSLCEELKDEVELLVDAVNEGSGSGREHHEENGEAVQAWVARSAALLSTVAGNASSPVASPSVSSYDYEAQLAAYREDFDLEEGARVAYAAA</sequence>
<name>A0A0K3C880_RHOTO</name>
<dbReference type="Proteomes" id="UP000239560">
    <property type="component" value="Unassembled WGS sequence"/>
</dbReference>
<evidence type="ECO:0000313" key="3">
    <source>
        <dbReference type="EMBL" id="PRQ76597.1"/>
    </source>
</evidence>
<reference evidence="2 4" key="1">
    <citation type="submission" date="2015-07" db="EMBL/GenBank/DDBJ databases">
        <authorList>
            <person name="Cajimat M.N.B."/>
            <person name="Milazzo M.L."/>
            <person name="Fulhorst C.F."/>
        </authorList>
    </citation>
    <scope>NUCLEOTIDE SEQUENCE [LARGE SCALE GENOMIC DNA]</scope>
    <source>
        <strain evidence="2">Single colony</strain>
    </source>
</reference>
<evidence type="ECO:0000313" key="2">
    <source>
        <dbReference type="EMBL" id="CTR05068.1"/>
    </source>
</evidence>
<organism evidence="2 4">
    <name type="scientific">Rhodotorula toruloides</name>
    <name type="common">Yeast</name>
    <name type="synonym">Rhodosporidium toruloides</name>
    <dbReference type="NCBI Taxonomy" id="5286"/>
    <lineage>
        <taxon>Eukaryota</taxon>
        <taxon>Fungi</taxon>
        <taxon>Dikarya</taxon>
        <taxon>Basidiomycota</taxon>
        <taxon>Pucciniomycotina</taxon>
        <taxon>Microbotryomycetes</taxon>
        <taxon>Sporidiobolales</taxon>
        <taxon>Sporidiobolaceae</taxon>
        <taxon>Rhodotorula</taxon>
    </lineage>
</organism>
<keyword evidence="4" id="KW-1185">Reference proteome</keyword>
<dbReference type="Proteomes" id="UP000199069">
    <property type="component" value="Unassembled WGS sequence"/>
</dbReference>
<gene>
    <name evidence="2" type="primary">FGENESH: predicted gene_2.98</name>
    <name evidence="3" type="ORF">AAT19DRAFT_12015</name>
    <name evidence="2" type="ORF">BN2166_0009290</name>
</gene>
<protein>
    <submittedName>
        <fullName evidence="2 3">Proteophosphoglycan ppg4</fullName>
    </submittedName>
</protein>